<sequence length="226" mass="25685">MSAAAASLQELAWLTLNTDCEDYGPATKLIPTLEKETDPDTLIITVDDDKNVAYPPNFVEALLRQHLKAPYIAFANAGEMIEIDHFPSSGVRVRSVSHDDEWEQLVAVDILQGFQGAIYRRDFFSFESIKIIPNDCFWAEDVWISAELARKGITRVRIPCTPSNTWQTDAIVADKPPGANNYLVGKPKKDRCAAELLPYFQKSWRQTEQRIPMGFEWLDYLSQRSE</sequence>
<gene>
    <name evidence="1" type="ORF">SEMRO_3877_G351640.1</name>
</gene>
<reference evidence="1" key="1">
    <citation type="submission" date="2020-06" db="EMBL/GenBank/DDBJ databases">
        <authorList>
            <consortium name="Plant Systems Biology data submission"/>
        </authorList>
    </citation>
    <scope>NUCLEOTIDE SEQUENCE</scope>
    <source>
        <strain evidence="1">D6</strain>
    </source>
</reference>
<comment type="caution">
    <text evidence="1">The sequence shown here is derived from an EMBL/GenBank/DDBJ whole genome shotgun (WGS) entry which is preliminary data.</text>
</comment>
<evidence type="ECO:0000313" key="2">
    <source>
        <dbReference type="Proteomes" id="UP001153069"/>
    </source>
</evidence>
<accession>A0A9N8F2J2</accession>
<evidence type="ECO:0000313" key="1">
    <source>
        <dbReference type="EMBL" id="CAB9531711.1"/>
    </source>
</evidence>
<dbReference type="Proteomes" id="UP001153069">
    <property type="component" value="Unassembled WGS sequence"/>
</dbReference>
<dbReference type="AlphaFoldDB" id="A0A9N8F2J2"/>
<dbReference type="EMBL" id="CAICTM010003875">
    <property type="protein sequence ID" value="CAB9531711.1"/>
    <property type="molecule type" value="Genomic_DNA"/>
</dbReference>
<proteinExistence type="predicted"/>
<protein>
    <submittedName>
        <fullName evidence="1">Uncharacterized protein</fullName>
    </submittedName>
</protein>
<name>A0A9N8F2J2_9STRA</name>
<keyword evidence="2" id="KW-1185">Reference proteome</keyword>
<dbReference type="OrthoDB" id="414863at2759"/>
<organism evidence="1 2">
    <name type="scientific">Seminavis robusta</name>
    <dbReference type="NCBI Taxonomy" id="568900"/>
    <lineage>
        <taxon>Eukaryota</taxon>
        <taxon>Sar</taxon>
        <taxon>Stramenopiles</taxon>
        <taxon>Ochrophyta</taxon>
        <taxon>Bacillariophyta</taxon>
        <taxon>Bacillariophyceae</taxon>
        <taxon>Bacillariophycidae</taxon>
        <taxon>Naviculales</taxon>
        <taxon>Naviculaceae</taxon>
        <taxon>Seminavis</taxon>
    </lineage>
</organism>